<evidence type="ECO:0000313" key="2">
    <source>
        <dbReference type="Proteomes" id="UP001157502"/>
    </source>
</evidence>
<organism evidence="1 2">
    <name type="scientific">Dallia pectoralis</name>
    <name type="common">Alaska blackfish</name>
    <dbReference type="NCBI Taxonomy" id="75939"/>
    <lineage>
        <taxon>Eukaryota</taxon>
        <taxon>Metazoa</taxon>
        <taxon>Chordata</taxon>
        <taxon>Craniata</taxon>
        <taxon>Vertebrata</taxon>
        <taxon>Euteleostomi</taxon>
        <taxon>Actinopterygii</taxon>
        <taxon>Neopterygii</taxon>
        <taxon>Teleostei</taxon>
        <taxon>Protacanthopterygii</taxon>
        <taxon>Esociformes</taxon>
        <taxon>Umbridae</taxon>
        <taxon>Dallia</taxon>
    </lineage>
</organism>
<accession>A0ACC2HAA1</accession>
<protein>
    <submittedName>
        <fullName evidence="1">Uncharacterized protein</fullName>
    </submittedName>
</protein>
<gene>
    <name evidence="1" type="ORF">DPEC_G00045150</name>
</gene>
<keyword evidence="2" id="KW-1185">Reference proteome</keyword>
<dbReference type="EMBL" id="CM055731">
    <property type="protein sequence ID" value="KAJ8012655.1"/>
    <property type="molecule type" value="Genomic_DNA"/>
</dbReference>
<reference evidence="1" key="1">
    <citation type="submission" date="2021-05" db="EMBL/GenBank/DDBJ databases">
        <authorList>
            <person name="Pan Q."/>
            <person name="Jouanno E."/>
            <person name="Zahm M."/>
            <person name="Klopp C."/>
            <person name="Cabau C."/>
            <person name="Louis A."/>
            <person name="Berthelot C."/>
            <person name="Parey E."/>
            <person name="Roest Crollius H."/>
            <person name="Montfort J."/>
            <person name="Robinson-Rechavi M."/>
            <person name="Bouchez O."/>
            <person name="Lampietro C."/>
            <person name="Lopez Roques C."/>
            <person name="Donnadieu C."/>
            <person name="Postlethwait J."/>
            <person name="Bobe J."/>
            <person name="Dillon D."/>
            <person name="Chandos A."/>
            <person name="von Hippel F."/>
            <person name="Guiguen Y."/>
        </authorList>
    </citation>
    <scope>NUCLEOTIDE SEQUENCE</scope>
    <source>
        <strain evidence="1">YG-Jan2019</strain>
    </source>
</reference>
<evidence type="ECO:0000313" key="1">
    <source>
        <dbReference type="EMBL" id="KAJ8012655.1"/>
    </source>
</evidence>
<dbReference type="Proteomes" id="UP001157502">
    <property type="component" value="Chromosome 4"/>
</dbReference>
<sequence>MPTHARNIPAFRDTIHFFNKPSLQRRAVDWESNGGLVKKLPSIREDEEVDDDQISVMRSPRSPRSLLRLTRGLNSPLRSPLLPPRPFRSPSEQSRPSTLQIPVVSFCSAPSDLSPRFVDGIETETANSSQRFDFSSSLPHSDPPSPGPGILDQSEIKKSVSKLSDEMSSLSQQVSQLSQELQEMTRLLRPLLLVTPQPTLAAIPPVPTPTHSVASQPSSSIPLVIPPAVLTCSPKPCPKRTHSCLLLDIETVDMSGSLPTCLLPTPPIKTPQAQPQTQSPTTGTADMDVPITYPSSPGTGDTDEPHQLPNGSNHSKPPTSSNGFFSSAQEQHPLTSRTVSLRFSTSCSPCQGNHPSRPSSHSSHSRSLLPPPPSNTPPSSHCSAPPSLNSSPGDRRSKVVSPSSSPPQSCPHTTSLSFGLFSLDSLRGETQGGTGLEANHLEMQEWGGNGRSSTLEHISYIDEDGPAL</sequence>
<comment type="caution">
    <text evidence="1">The sequence shown here is derived from an EMBL/GenBank/DDBJ whole genome shotgun (WGS) entry which is preliminary data.</text>
</comment>
<proteinExistence type="predicted"/>
<name>A0ACC2HAA1_DALPE</name>